<reference evidence="2 3" key="1">
    <citation type="submission" date="2014-01" db="EMBL/GenBank/DDBJ databases">
        <title>Plasmidome dynamics in the species complex Clostridium novyi sensu lato converts strains of independent lineages into distinctly different pathogens.</title>
        <authorList>
            <person name="Skarin H."/>
            <person name="Segerman B."/>
        </authorList>
    </citation>
    <scope>NUCLEOTIDE SEQUENCE [LARGE SCALE GENOMIC DNA]</scope>
    <source>
        <strain evidence="2 3">4552</strain>
    </source>
</reference>
<dbReference type="SUPFAM" id="SSF109604">
    <property type="entry name" value="HD-domain/PDEase-like"/>
    <property type="match status" value="1"/>
</dbReference>
<name>A0A0A0I4T6_CLONO</name>
<dbReference type="EMBL" id="JENJ01000031">
    <property type="protein sequence ID" value="KGM95847.1"/>
    <property type="molecule type" value="Genomic_DNA"/>
</dbReference>
<dbReference type="InterPro" id="IPR006674">
    <property type="entry name" value="HD_domain"/>
</dbReference>
<proteinExistence type="predicted"/>
<dbReference type="SMART" id="SM00471">
    <property type="entry name" value="HDc"/>
    <property type="match status" value="1"/>
</dbReference>
<gene>
    <name evidence="2" type="ORF">Z968_08095</name>
</gene>
<dbReference type="AlphaFoldDB" id="A0A0A0I4T6"/>
<dbReference type="Proteomes" id="UP000030012">
    <property type="component" value="Unassembled WGS sequence"/>
</dbReference>
<comment type="caution">
    <text evidence="2">The sequence shown here is derived from an EMBL/GenBank/DDBJ whole genome shotgun (WGS) entry which is preliminary data.</text>
</comment>
<dbReference type="GO" id="GO:0016787">
    <property type="term" value="F:hydrolase activity"/>
    <property type="evidence" value="ECO:0007669"/>
    <property type="project" value="UniProtKB-KW"/>
</dbReference>
<dbReference type="NCBIfam" id="TIGR00277">
    <property type="entry name" value="HDIG"/>
    <property type="match status" value="1"/>
</dbReference>
<dbReference type="OrthoDB" id="1669667at2"/>
<feature type="domain" description="HD/PDEase" evidence="1">
    <location>
        <begin position="29"/>
        <end position="145"/>
    </location>
</feature>
<organism evidence="2 3">
    <name type="scientific">Clostridium novyi A str. 4552</name>
    <dbReference type="NCBI Taxonomy" id="1444289"/>
    <lineage>
        <taxon>Bacteria</taxon>
        <taxon>Bacillati</taxon>
        <taxon>Bacillota</taxon>
        <taxon>Clostridia</taxon>
        <taxon>Eubacteriales</taxon>
        <taxon>Clostridiaceae</taxon>
        <taxon>Clostridium</taxon>
    </lineage>
</organism>
<dbReference type="InterPro" id="IPR003607">
    <property type="entry name" value="HD/PDEase_dom"/>
</dbReference>
<evidence type="ECO:0000313" key="3">
    <source>
        <dbReference type="Proteomes" id="UP000030012"/>
    </source>
</evidence>
<accession>A0A0A0I4T6</accession>
<evidence type="ECO:0000259" key="1">
    <source>
        <dbReference type="SMART" id="SM00471"/>
    </source>
</evidence>
<evidence type="ECO:0000313" key="2">
    <source>
        <dbReference type="EMBL" id="KGM95847.1"/>
    </source>
</evidence>
<keyword evidence="2" id="KW-0378">Hydrolase</keyword>
<dbReference type="InterPro" id="IPR006675">
    <property type="entry name" value="HDIG_dom"/>
</dbReference>
<sequence>MERVNKILHHRKYVEYIEKIKEIEMNRELCHHDMRHFIDVSRIMYIINLENKLSFNKEIIYASAFLHDIGKWQQYEYDIPHEIASANLAEEILVECDFNKREICEILKAIKNHRNKENEKDSLSELLYKSDKLSRACFRCLAQEQCYWSEDKKNLKIKY</sequence>
<dbReference type="Pfam" id="PF01966">
    <property type="entry name" value="HD"/>
    <property type="match status" value="1"/>
</dbReference>
<dbReference type="Gene3D" id="1.10.3210.10">
    <property type="entry name" value="Hypothetical protein af1432"/>
    <property type="match status" value="1"/>
</dbReference>
<dbReference type="RefSeq" id="WP_039255465.1">
    <property type="nucleotide sequence ID" value="NZ_JENJ01000031.1"/>
</dbReference>
<protein>
    <submittedName>
        <fullName evidence="2">Phosphohydrolase</fullName>
    </submittedName>
</protein>